<sequence>MEIKMTINVNGTTVNGSTGYVPVDDTTAVNSQKGVSGTTSDTTIPAAKDQTGSASDKPPLREPNGSALTADNLSSALGATLSFGALALALIQQSTSELVRDNREIAYEAGMDSADQLEKQADKMRQQATVQLVCGVLQGALQIAGGLYQSISTAKNLNESLKLQNELKSQQPKELSEMSEGERLNFSSEQNKINQQMELKNTKANAIGQLFTNTGSLVQGIGKSIETYIEADIKDIEARQKRLDTFREQIQSITESLQDTVKQALSSMSTISQSMVESNKRILG</sequence>
<feature type="region of interest" description="Disordered" evidence="1">
    <location>
        <begin position="28"/>
        <end position="66"/>
    </location>
</feature>
<reference evidence="2" key="2">
    <citation type="journal article" date="2021" name="PeerJ">
        <title>Extensive microbial diversity within the chicken gut microbiome revealed by metagenomics and culture.</title>
        <authorList>
            <person name="Gilroy R."/>
            <person name="Ravi A."/>
            <person name="Getino M."/>
            <person name="Pursley I."/>
            <person name="Horton D.L."/>
            <person name="Alikhan N.F."/>
            <person name="Baker D."/>
            <person name="Gharbi K."/>
            <person name="Hall N."/>
            <person name="Watson M."/>
            <person name="Adriaenssens E.M."/>
            <person name="Foster-Nyarko E."/>
            <person name="Jarju S."/>
            <person name="Secka A."/>
            <person name="Antonio M."/>
            <person name="Oren A."/>
            <person name="Chaudhuri R.R."/>
            <person name="La Ragione R."/>
            <person name="Hildebrand F."/>
            <person name="Pallen M.J."/>
        </authorList>
    </citation>
    <scope>NUCLEOTIDE SEQUENCE</scope>
    <source>
        <strain evidence="2">17213</strain>
    </source>
</reference>
<evidence type="ECO:0000313" key="2">
    <source>
        <dbReference type="EMBL" id="MBO8416305.1"/>
    </source>
</evidence>
<organism evidence="2 3">
    <name type="scientific">Candidatus Avisuccinivibrio stercorigallinarum</name>
    <dbReference type="NCBI Taxonomy" id="2840704"/>
    <lineage>
        <taxon>Bacteria</taxon>
        <taxon>Pseudomonadati</taxon>
        <taxon>Pseudomonadota</taxon>
        <taxon>Gammaproteobacteria</taxon>
        <taxon>Aeromonadales</taxon>
        <taxon>Succinivibrionaceae</taxon>
        <taxon>Succinivibrionaceae incertae sedis</taxon>
        <taxon>Candidatus Avisuccinivibrio</taxon>
    </lineage>
</organism>
<protein>
    <submittedName>
        <fullName evidence="2">Uncharacterized protein</fullName>
    </submittedName>
</protein>
<dbReference type="AlphaFoldDB" id="A0A9D9GUK1"/>
<dbReference type="EMBL" id="JADINH010000169">
    <property type="protein sequence ID" value="MBO8416305.1"/>
    <property type="molecule type" value="Genomic_DNA"/>
</dbReference>
<feature type="compositionally biased region" description="Polar residues" evidence="1">
    <location>
        <begin position="28"/>
        <end position="43"/>
    </location>
</feature>
<accession>A0A9D9GUK1</accession>
<name>A0A9D9GUK1_9GAMM</name>
<dbReference type="Proteomes" id="UP000823631">
    <property type="component" value="Unassembled WGS sequence"/>
</dbReference>
<gene>
    <name evidence="2" type="ORF">IAB19_08005</name>
</gene>
<proteinExistence type="predicted"/>
<evidence type="ECO:0000313" key="3">
    <source>
        <dbReference type="Proteomes" id="UP000823631"/>
    </source>
</evidence>
<evidence type="ECO:0000256" key="1">
    <source>
        <dbReference type="SAM" id="MobiDB-lite"/>
    </source>
</evidence>
<comment type="caution">
    <text evidence="2">The sequence shown here is derived from an EMBL/GenBank/DDBJ whole genome shotgun (WGS) entry which is preliminary data.</text>
</comment>
<reference evidence="2" key="1">
    <citation type="submission" date="2020-10" db="EMBL/GenBank/DDBJ databases">
        <authorList>
            <person name="Gilroy R."/>
        </authorList>
    </citation>
    <scope>NUCLEOTIDE SEQUENCE</scope>
    <source>
        <strain evidence="2">17213</strain>
    </source>
</reference>